<dbReference type="AlphaFoldDB" id="A0A1E7FIP0"/>
<feature type="region of interest" description="Disordered" evidence="8">
    <location>
        <begin position="58"/>
        <end position="104"/>
    </location>
</feature>
<dbReference type="InterPro" id="IPR019368">
    <property type="entry name" value="Ribosomal_mS29"/>
</dbReference>
<name>A0A1E7FIP0_9STRA</name>
<keyword evidence="3" id="KW-0809">Transit peptide</keyword>
<keyword evidence="5" id="KW-0496">Mitochondrion</keyword>
<feature type="compositionally biased region" description="Basic and acidic residues" evidence="8">
    <location>
        <begin position="314"/>
        <end position="324"/>
    </location>
</feature>
<dbReference type="EMBL" id="KV784357">
    <property type="protein sequence ID" value="OEU18040.1"/>
    <property type="molecule type" value="Genomic_DNA"/>
</dbReference>
<comment type="subcellular location">
    <subcellularLocation>
        <location evidence="1">Mitochondrion</location>
    </subcellularLocation>
</comment>
<dbReference type="OrthoDB" id="274828at2759"/>
<keyword evidence="10" id="KW-1185">Reference proteome</keyword>
<dbReference type="Pfam" id="PF10236">
    <property type="entry name" value="DAP3"/>
    <property type="match status" value="1"/>
</dbReference>
<dbReference type="KEGG" id="fcy:FRACYDRAFT_261046"/>
<dbReference type="Proteomes" id="UP000095751">
    <property type="component" value="Unassembled WGS sequence"/>
</dbReference>
<keyword evidence="4" id="KW-0689">Ribosomal protein</keyword>
<proteinExistence type="inferred from homology"/>
<evidence type="ECO:0000256" key="2">
    <source>
        <dbReference type="ARBA" id="ARBA00009863"/>
    </source>
</evidence>
<reference evidence="9 10" key="1">
    <citation type="submission" date="2016-09" db="EMBL/GenBank/DDBJ databases">
        <title>Extensive genetic diversity and differential bi-allelic expression allows diatom success in the polar Southern Ocean.</title>
        <authorList>
            <consortium name="DOE Joint Genome Institute"/>
            <person name="Mock T."/>
            <person name="Otillar R.P."/>
            <person name="Strauss J."/>
            <person name="Dupont C."/>
            <person name="Frickenhaus S."/>
            <person name="Maumus F."/>
            <person name="Mcmullan M."/>
            <person name="Sanges R."/>
            <person name="Schmutz J."/>
            <person name="Toseland A."/>
            <person name="Valas R."/>
            <person name="Veluchamy A."/>
            <person name="Ward B.J."/>
            <person name="Allen A."/>
            <person name="Barry K."/>
            <person name="Falciatore A."/>
            <person name="Ferrante M."/>
            <person name="Fortunato A.E."/>
            <person name="Gloeckner G."/>
            <person name="Gruber A."/>
            <person name="Hipkin R."/>
            <person name="Janech M."/>
            <person name="Kroth P."/>
            <person name="Leese F."/>
            <person name="Lindquist E."/>
            <person name="Lyon B.R."/>
            <person name="Martin J."/>
            <person name="Mayer C."/>
            <person name="Parker M."/>
            <person name="Quesneville H."/>
            <person name="Raymond J."/>
            <person name="Uhlig C."/>
            <person name="Valentin K.U."/>
            <person name="Worden A.Z."/>
            <person name="Armbrust E.V."/>
            <person name="Bowler C."/>
            <person name="Green B."/>
            <person name="Moulton V."/>
            <person name="Van Oosterhout C."/>
            <person name="Grigoriev I."/>
        </authorList>
    </citation>
    <scope>NUCLEOTIDE SEQUENCE [LARGE SCALE GENOMIC DNA]</scope>
    <source>
        <strain evidence="9 10">CCMP1102</strain>
    </source>
</reference>
<evidence type="ECO:0000256" key="1">
    <source>
        <dbReference type="ARBA" id="ARBA00004173"/>
    </source>
</evidence>
<feature type="compositionally biased region" description="Low complexity" evidence="8">
    <location>
        <begin position="303"/>
        <end position="313"/>
    </location>
</feature>
<dbReference type="PANTHER" id="PTHR12810:SF0">
    <property type="entry name" value="SMALL RIBOSOMAL SUBUNIT PROTEIN MS29"/>
    <property type="match status" value="1"/>
</dbReference>
<feature type="compositionally biased region" description="Low complexity" evidence="8">
    <location>
        <begin position="58"/>
        <end position="79"/>
    </location>
</feature>
<evidence type="ECO:0000256" key="6">
    <source>
        <dbReference type="ARBA" id="ARBA00023274"/>
    </source>
</evidence>
<accession>A0A1E7FIP0</accession>
<evidence type="ECO:0000256" key="4">
    <source>
        <dbReference type="ARBA" id="ARBA00022980"/>
    </source>
</evidence>
<comment type="similarity">
    <text evidence="2">Belongs to the mitochondrion-specific ribosomal protein mS29 family.</text>
</comment>
<protein>
    <recommendedName>
        <fullName evidence="7">Small ribosomal subunit protein mS29</fullName>
    </recommendedName>
</protein>
<dbReference type="InParanoid" id="A0A1E7FIP0"/>
<dbReference type="GO" id="GO:0003735">
    <property type="term" value="F:structural constituent of ribosome"/>
    <property type="evidence" value="ECO:0007669"/>
    <property type="project" value="TreeGrafter"/>
</dbReference>
<evidence type="ECO:0000256" key="7">
    <source>
        <dbReference type="ARBA" id="ARBA00035140"/>
    </source>
</evidence>
<gene>
    <name evidence="9" type="ORF">FRACYDRAFT_261046</name>
</gene>
<dbReference type="PANTHER" id="PTHR12810">
    <property type="entry name" value="MITOCHONDRIAL 28S RIBOSOMAL PROTEIN S29"/>
    <property type="match status" value="1"/>
</dbReference>
<feature type="region of interest" description="Disordered" evidence="8">
    <location>
        <begin position="292"/>
        <end position="341"/>
    </location>
</feature>
<keyword evidence="6" id="KW-0687">Ribonucleoprotein</keyword>
<evidence type="ECO:0000256" key="3">
    <source>
        <dbReference type="ARBA" id="ARBA00022946"/>
    </source>
</evidence>
<evidence type="ECO:0000256" key="8">
    <source>
        <dbReference type="SAM" id="MobiDB-lite"/>
    </source>
</evidence>
<evidence type="ECO:0000313" key="10">
    <source>
        <dbReference type="Proteomes" id="UP000095751"/>
    </source>
</evidence>
<sequence length="772" mass="86546">MWRLTTNLPKKGVFAARHYVGVRRQQQTNNNGGGGVRLRRCFTNCNTNNATTAAVMRSSSSSSIVGNSLPSLISPSTSSRQHQNHHDADNSINQTEEENEERERYRLAQEVINAELDARTGRPWQDPWHISEEQWMSTNTTQENLADWSPDFVSRVSLERIQILENGIPTLEEISKLNNLPVGQPGLHPSEYTKKYASYRKSWYYESVSKTVQELASDRVTKLLKAATTKSNLKDSNTASNTNDWYDKQESVDILFEEIQEEVLHHSSMDILSKHPDFQNWVGRSLEEYLTKSMKKQKQNSPATSTATTTTQTEAKKEAEKEDVATAADAKEGEEDSAGKTVEEHLAAAIAEKNEEDDDAVDIPVFMDCFDPIIDGGGNMDDDTSTTPIVPKILHPLKVHKHGGAGKMVEEWELSAHTTTKRIMIRDTTKQIAHTLISDEGEGSSSKRIYVHGKKGVGKSATLASIVASSRKSGYIVMYMPDGDRLSKNGFFVTPNTHRVGMYDLQDLSQEAIQQLLDSHEDDIEKLNLIVSPKTLHKYFKDTQLKRLNEFCGNEDATNDQNISLMDVMKYSKERKVHAPMCYSIMVNELMSQKSSDTKFLIVMDEFNCLYDHQGHYFHMSYDDSVRKSIPCNQINLFEPIMNFMNLSSTTNEDDDDDDEVDNATNVDDDSITASVIVGSTESHAIRREITDSLTSSATTNATTATATTTTCIEIPRFTSLEVDHILANYEATGVGKLRSDRGDTIMNLQEVEYLKMCSGSIGQKLLDVSIM</sequence>
<organism evidence="9 10">
    <name type="scientific">Fragilariopsis cylindrus CCMP1102</name>
    <dbReference type="NCBI Taxonomy" id="635003"/>
    <lineage>
        <taxon>Eukaryota</taxon>
        <taxon>Sar</taxon>
        <taxon>Stramenopiles</taxon>
        <taxon>Ochrophyta</taxon>
        <taxon>Bacillariophyta</taxon>
        <taxon>Bacillariophyceae</taxon>
        <taxon>Bacillariophycidae</taxon>
        <taxon>Bacillariales</taxon>
        <taxon>Bacillariaceae</taxon>
        <taxon>Fragilariopsis</taxon>
    </lineage>
</organism>
<evidence type="ECO:0000313" key="9">
    <source>
        <dbReference type="EMBL" id="OEU18040.1"/>
    </source>
</evidence>
<evidence type="ECO:0000256" key="5">
    <source>
        <dbReference type="ARBA" id="ARBA00023128"/>
    </source>
</evidence>
<dbReference type="GO" id="GO:0005763">
    <property type="term" value="C:mitochondrial small ribosomal subunit"/>
    <property type="evidence" value="ECO:0007669"/>
    <property type="project" value="TreeGrafter"/>
</dbReference>